<feature type="region of interest" description="Disordered" evidence="1">
    <location>
        <begin position="520"/>
        <end position="544"/>
    </location>
</feature>
<dbReference type="AlphaFoldDB" id="A0AAV2FEC0"/>
<gene>
    <name evidence="2" type="ORF">LTRI10_LOCUS36652</name>
</gene>
<feature type="region of interest" description="Disordered" evidence="1">
    <location>
        <begin position="352"/>
        <end position="446"/>
    </location>
</feature>
<evidence type="ECO:0000256" key="1">
    <source>
        <dbReference type="SAM" id="MobiDB-lite"/>
    </source>
</evidence>
<proteinExistence type="predicted"/>
<evidence type="ECO:0000313" key="3">
    <source>
        <dbReference type="Proteomes" id="UP001497516"/>
    </source>
</evidence>
<protein>
    <submittedName>
        <fullName evidence="2">Uncharacterized protein</fullName>
    </submittedName>
</protein>
<dbReference type="Proteomes" id="UP001497516">
    <property type="component" value="Chromosome 6"/>
</dbReference>
<accession>A0AAV2FEC0</accession>
<feature type="compositionally biased region" description="Polar residues" evidence="1">
    <location>
        <begin position="352"/>
        <end position="389"/>
    </location>
</feature>
<name>A0AAV2FEC0_9ROSI</name>
<organism evidence="2 3">
    <name type="scientific">Linum trigynum</name>
    <dbReference type="NCBI Taxonomy" id="586398"/>
    <lineage>
        <taxon>Eukaryota</taxon>
        <taxon>Viridiplantae</taxon>
        <taxon>Streptophyta</taxon>
        <taxon>Embryophyta</taxon>
        <taxon>Tracheophyta</taxon>
        <taxon>Spermatophyta</taxon>
        <taxon>Magnoliopsida</taxon>
        <taxon>eudicotyledons</taxon>
        <taxon>Gunneridae</taxon>
        <taxon>Pentapetalae</taxon>
        <taxon>rosids</taxon>
        <taxon>fabids</taxon>
        <taxon>Malpighiales</taxon>
        <taxon>Linaceae</taxon>
        <taxon>Linum</taxon>
    </lineage>
</organism>
<keyword evidence="3" id="KW-1185">Reference proteome</keyword>
<evidence type="ECO:0000313" key="2">
    <source>
        <dbReference type="EMBL" id="CAL1396272.1"/>
    </source>
</evidence>
<sequence length="720" mass="78154">MRGALSSLLEWPSRLGGWLLTIISNLFLTSLLNQKSNRYNHAEDRLFIGPDCGFMDCCPKRVLGKRKRGWLCEDDNPASEFMLSRSSSAKRRRSVRLQEWRFWLPSTSDLVGDESLLSRADGFTDDIDDPNWRDHAQVGLVDRDFDKEAVEVRSLVIKRQWRSFLAGAAERSIGDPPCLSTWAGSSQSRELGNNCVLENVSELHSPSISGLLGGFQGIPAQRGKSDLFPTLIENPNPIYLPTLIQNTPLKLGFYRGLGPLYIPSPPGRARLPIHQPRRPGKPATVGTLALVPSLWSCSGHARRDCTFDPPRGKERFGPHMATKKVGRKLYEEDGDAPQFGGPRRSVWINRQNQNNMVAGRNESSVGARSHTQTSVQLEQSAPLKTSLGSASRGGMGLHQVKGSGRSPKARGSPRGFALNRPPKLRLGSSQQRHPAGKKPEAGHGPPVVVVADQSRPALVGRQDPGPKSSGASFATIQEESRCRRLILEEDSDDDMVDVHPAAAQATVQQPMLNGSSTVQAAHSSPTAAGMEKAVTRRSRRSKLQPLKKMVQEVAPQDGVAAAAGLVQSQPGNLRGGRKLRKAKACVEDKATVEAASPRDGVILASLNSDEVAMNPPAIILGEDMITTAMKDGDEVVEPFMAGSTGCVIEPQISPQDRGIGVVDEYGSNMLNPPPGLKKLPLEVIEGEVGVPPTPKKQFVEEGDALEKVEEASLEWLQPDK</sequence>
<dbReference type="EMBL" id="OZ034819">
    <property type="protein sequence ID" value="CAL1396272.1"/>
    <property type="molecule type" value="Genomic_DNA"/>
</dbReference>
<reference evidence="2 3" key="1">
    <citation type="submission" date="2024-04" db="EMBL/GenBank/DDBJ databases">
        <authorList>
            <person name="Fracassetti M."/>
        </authorList>
    </citation>
    <scope>NUCLEOTIDE SEQUENCE [LARGE SCALE GENOMIC DNA]</scope>
</reference>